<accession>A0A8B6DY89</accession>
<feature type="domain" description="CxC1-like cysteine cluster associated with KDZ transposases" evidence="1">
    <location>
        <begin position="175"/>
        <end position="255"/>
    </location>
</feature>
<reference evidence="2" key="1">
    <citation type="submission" date="2018-11" db="EMBL/GenBank/DDBJ databases">
        <authorList>
            <person name="Alioto T."/>
            <person name="Alioto T."/>
        </authorList>
    </citation>
    <scope>NUCLEOTIDE SEQUENCE</scope>
</reference>
<dbReference type="PANTHER" id="PTHR33096:SF1">
    <property type="entry name" value="CXC1-LIKE CYSTEINE CLUSTER ASSOCIATED WITH KDZ TRANSPOSASES DOMAIN-CONTAINING PROTEIN"/>
    <property type="match status" value="1"/>
</dbReference>
<keyword evidence="3" id="KW-1185">Reference proteome</keyword>
<protein>
    <recommendedName>
        <fullName evidence="1">CxC1-like cysteine cluster associated with KDZ transposases domain-containing protein</fullName>
    </recommendedName>
</protein>
<dbReference type="InterPro" id="IPR041320">
    <property type="entry name" value="CxC1"/>
</dbReference>
<proteinExistence type="predicted"/>
<organism evidence="2 3">
    <name type="scientific">Mytilus galloprovincialis</name>
    <name type="common">Mediterranean mussel</name>
    <dbReference type="NCBI Taxonomy" id="29158"/>
    <lineage>
        <taxon>Eukaryota</taxon>
        <taxon>Metazoa</taxon>
        <taxon>Spiralia</taxon>
        <taxon>Lophotrochozoa</taxon>
        <taxon>Mollusca</taxon>
        <taxon>Bivalvia</taxon>
        <taxon>Autobranchia</taxon>
        <taxon>Pteriomorphia</taxon>
        <taxon>Mytilida</taxon>
        <taxon>Mytiloidea</taxon>
        <taxon>Mytilidae</taxon>
        <taxon>Mytilinae</taxon>
        <taxon>Mytilus</taxon>
    </lineage>
</organism>
<dbReference type="Pfam" id="PF18802">
    <property type="entry name" value="CxC1"/>
    <property type="match status" value="1"/>
</dbReference>
<dbReference type="Proteomes" id="UP000596742">
    <property type="component" value="Unassembled WGS sequence"/>
</dbReference>
<sequence>MMFKRVRNYKTKYQVFVGKKSKTVTTKTSTPQEILSLLTAVSEDFDQDEKLVNLASSSKAQSEDLSTQQTVNQKVYSSAKTNRLDNWTQLRQAFLETAVEMECPNTQQCCLYGIEDTDLHTCYRCIDCSSWLHMCLECLRNKHSLPHLHMFEKWMNGTYVSYKEDSPVWKTTHVCSTSYCKKMVILDERGRQHLRQVQLCSCEPEAVSLLRMDLWAASPKQPRMAFQIELQKWLNDLLLHCYVSVSSFVDALNARISKRHSPFMGQFIRQMCIEDLDRQDNSNFSLVSPLWPTQAWFTLVMQMSIDTPMLKMASKDLLTLPYKDTINSLNNH</sequence>
<evidence type="ECO:0000313" key="2">
    <source>
        <dbReference type="EMBL" id="VDI27027.1"/>
    </source>
</evidence>
<dbReference type="EMBL" id="UYJE01004309">
    <property type="protein sequence ID" value="VDI27027.1"/>
    <property type="molecule type" value="Genomic_DNA"/>
</dbReference>
<name>A0A8B6DY89_MYTGA</name>
<evidence type="ECO:0000259" key="1">
    <source>
        <dbReference type="Pfam" id="PF18802"/>
    </source>
</evidence>
<dbReference type="AlphaFoldDB" id="A0A8B6DY89"/>
<gene>
    <name evidence="2" type="ORF">MGAL_10B084734</name>
</gene>
<evidence type="ECO:0000313" key="3">
    <source>
        <dbReference type="Proteomes" id="UP000596742"/>
    </source>
</evidence>
<dbReference type="PANTHER" id="PTHR33096">
    <property type="entry name" value="CXC2 DOMAIN-CONTAINING PROTEIN"/>
    <property type="match status" value="1"/>
</dbReference>
<dbReference type="OrthoDB" id="10063408at2759"/>
<comment type="caution">
    <text evidence="2">The sequence shown here is derived from an EMBL/GenBank/DDBJ whole genome shotgun (WGS) entry which is preliminary data.</text>
</comment>